<comment type="catalytic activity">
    <reaction evidence="17">
        <text>L-arginyl-glycine(out) = L-arginyl-glycine(in)</text>
        <dbReference type="Rhea" id="RHEA:79391"/>
        <dbReference type="ChEBI" id="CHEBI:229955"/>
    </reaction>
</comment>
<feature type="transmembrane region" description="Helical" evidence="25">
    <location>
        <begin position="267"/>
        <end position="287"/>
    </location>
</feature>
<dbReference type="Gene3D" id="1.20.1250.20">
    <property type="entry name" value="MFS general substrate transporter like domains"/>
    <property type="match status" value="2"/>
</dbReference>
<evidence type="ECO:0000256" key="20">
    <source>
        <dbReference type="ARBA" id="ARBA00044924"/>
    </source>
</evidence>
<comment type="function">
    <text evidence="23">Lysosomal dipeptide uniporter that selectively exports lysine, arginine or histidine-containing dipeptides with a net positive charge from the lysosome lumen into the cytosol. Could play a role in a specific type of protein O-glycosylation indirectly regulating macrophages migration and tissue invasion. Also essential for liver homeostasis.</text>
</comment>
<sequence>MPLSPAVRFNLTRWLIFLVLILAYITVYFHRMAPGVVSGELMATFHTSGAALGSLAAMYFYVYAAMQIPSGVLADALGTRTTVVVGNLLAGCGAILFGLAPTLAVASAGRLMVGLGVSVVFVCTMKSNSVWFSESRYGFMSGLTLLVGNLGSVMAAGPLAALLDVVTWRATFVAIGAVSIALGVLGAIVVRNRPEDCSFAPLSDATKAPFTGLGALGRQLLEVARNRHLWPGFVVNFGTTGGLYAFMGLWGMPYLRDVKGFERPEAAAYMTVMLLGFALGCLFFGWFSDWLRRRKAVLLASVMLYLLSWALLAMPPWTSAVYGYPVFALMGFAGAGFTVTFPVAKEVSDPRFAGMAVAIVNMGTFIGTSLMQPAFGKVLDIFWQGTLQDGLRLYAARDYQAGFLLMAGYAAMALVAAFFVKETGCRNIAGALRAKQD</sequence>
<reference evidence="27" key="1">
    <citation type="submission" date="2022-04" db="EMBL/GenBank/DDBJ databases">
        <title>Desulfatitalea alkaliphila sp. nov., a novel anaerobic sulfate-reducing bacterium isolated from terrestrial mud volcano, Taman Peninsula, Russia.</title>
        <authorList>
            <person name="Khomyakova M.A."/>
            <person name="Merkel A.Y."/>
            <person name="Slobodkin A.I."/>
        </authorList>
    </citation>
    <scope>NUCLEOTIDE SEQUENCE</scope>
    <source>
        <strain evidence="27">M08but</strain>
    </source>
</reference>
<keyword evidence="3" id="KW-0813">Transport</keyword>
<name>A0AA41R012_9BACT</name>
<feature type="transmembrane region" description="Helical" evidence="25">
    <location>
        <begin position="399"/>
        <end position="420"/>
    </location>
</feature>
<dbReference type="InterPro" id="IPR011701">
    <property type="entry name" value="MFS"/>
</dbReference>
<comment type="subcellular location">
    <subcellularLocation>
        <location evidence="1">Lysosome membrane</location>
        <topology evidence="1">Multi-pass membrane protein</topology>
    </subcellularLocation>
</comment>
<comment type="caution">
    <text evidence="27">The sequence shown here is derived from an EMBL/GenBank/DDBJ whole genome shotgun (WGS) entry which is preliminary data.</text>
</comment>
<comment type="catalytic activity">
    <reaction evidence="11">
        <text>L-alpha-aminoacyl-L-histidine(out) = L-alpha-aminoacyl-L-histidine(in)</text>
        <dbReference type="Rhea" id="RHEA:79375"/>
        <dbReference type="ChEBI" id="CHEBI:229967"/>
    </reaction>
</comment>
<evidence type="ECO:0000256" key="8">
    <source>
        <dbReference type="ARBA" id="ARBA00044876"/>
    </source>
</evidence>
<keyword evidence="4 25" id="KW-0812">Transmembrane</keyword>
<evidence type="ECO:0000256" key="9">
    <source>
        <dbReference type="ARBA" id="ARBA00044878"/>
    </source>
</evidence>
<evidence type="ECO:0000256" key="19">
    <source>
        <dbReference type="ARBA" id="ARBA00044919"/>
    </source>
</evidence>
<dbReference type="SUPFAM" id="SSF103473">
    <property type="entry name" value="MFS general substrate transporter"/>
    <property type="match status" value="1"/>
</dbReference>
<dbReference type="RefSeq" id="WP_246902839.1">
    <property type="nucleotide sequence ID" value="NZ_JALJRB010000002.1"/>
</dbReference>
<gene>
    <name evidence="27" type="ORF">MRX98_02790</name>
</gene>
<feature type="transmembrane region" description="Helical" evidence="25">
    <location>
        <begin position="137"/>
        <end position="162"/>
    </location>
</feature>
<evidence type="ECO:0000256" key="15">
    <source>
        <dbReference type="ARBA" id="ARBA00044899"/>
    </source>
</evidence>
<evidence type="ECO:0000256" key="1">
    <source>
        <dbReference type="ARBA" id="ARBA00004155"/>
    </source>
</evidence>
<evidence type="ECO:0000256" key="11">
    <source>
        <dbReference type="ARBA" id="ARBA00044884"/>
    </source>
</evidence>
<feature type="transmembrane region" description="Helical" evidence="25">
    <location>
        <begin position="321"/>
        <end position="344"/>
    </location>
</feature>
<keyword evidence="28" id="KW-1185">Reference proteome</keyword>
<evidence type="ECO:0000256" key="25">
    <source>
        <dbReference type="SAM" id="Phobius"/>
    </source>
</evidence>
<feature type="domain" description="Major facilitator superfamily (MFS) profile" evidence="26">
    <location>
        <begin position="16"/>
        <end position="425"/>
    </location>
</feature>
<dbReference type="Proteomes" id="UP001165427">
    <property type="component" value="Unassembled WGS sequence"/>
</dbReference>
<comment type="catalytic activity">
    <reaction evidence="14">
        <text>L-aspartyl-L-lysine(out) = L-aspartyl-L-lysine(in)</text>
        <dbReference type="Rhea" id="RHEA:79411"/>
        <dbReference type="ChEBI" id="CHEBI:229953"/>
    </reaction>
</comment>
<evidence type="ECO:0000256" key="7">
    <source>
        <dbReference type="ARBA" id="ARBA00023228"/>
    </source>
</evidence>
<dbReference type="InterPro" id="IPR000849">
    <property type="entry name" value="Sugar_P_transporter"/>
</dbReference>
<dbReference type="PANTHER" id="PTHR23512:SF3">
    <property type="entry name" value="MAJOR FACILITATOR SUPERFAMILY DOMAIN-CONTAINING PROTEIN 1"/>
    <property type="match status" value="1"/>
</dbReference>
<evidence type="ECO:0000313" key="27">
    <source>
        <dbReference type="EMBL" id="MCJ8499488.1"/>
    </source>
</evidence>
<comment type="catalytic activity">
    <reaction evidence="19">
        <text>L-alanyl-L-lysine(out) = L-alanyl-L-lysine(in)</text>
        <dbReference type="Rhea" id="RHEA:79415"/>
        <dbReference type="ChEBI" id="CHEBI:192470"/>
    </reaction>
</comment>
<comment type="catalytic activity">
    <reaction evidence="20">
        <text>L-lysyl-glycine(out) = L-lysyl-glycine(in)</text>
        <dbReference type="Rhea" id="RHEA:79407"/>
        <dbReference type="ChEBI" id="CHEBI:191202"/>
    </reaction>
</comment>
<feature type="transmembrane region" description="Helical" evidence="25">
    <location>
        <begin position="168"/>
        <end position="190"/>
    </location>
</feature>
<dbReference type="PROSITE" id="PS50850">
    <property type="entry name" value="MFS"/>
    <property type="match status" value="1"/>
</dbReference>
<dbReference type="InterPro" id="IPR020846">
    <property type="entry name" value="MFS_dom"/>
</dbReference>
<comment type="catalytic activity">
    <reaction evidence="12">
        <text>L-lysyl-L-alpha-amino acid(out) = L-lysyl-L-alpha-amino acid(in)</text>
        <dbReference type="Rhea" id="RHEA:79387"/>
        <dbReference type="ChEBI" id="CHEBI:229965"/>
    </reaction>
</comment>
<evidence type="ECO:0000256" key="12">
    <source>
        <dbReference type="ARBA" id="ARBA00044891"/>
    </source>
</evidence>
<evidence type="ECO:0000256" key="16">
    <source>
        <dbReference type="ARBA" id="ARBA00044900"/>
    </source>
</evidence>
<dbReference type="Pfam" id="PF07690">
    <property type="entry name" value="MFS_1"/>
    <property type="match status" value="1"/>
</dbReference>
<evidence type="ECO:0000256" key="22">
    <source>
        <dbReference type="ARBA" id="ARBA00045018"/>
    </source>
</evidence>
<evidence type="ECO:0000256" key="24">
    <source>
        <dbReference type="ARBA" id="ARBA00046376"/>
    </source>
</evidence>
<evidence type="ECO:0000259" key="26">
    <source>
        <dbReference type="PROSITE" id="PS50850"/>
    </source>
</evidence>
<comment type="subunit">
    <text evidence="24">Homodimer. Interacts with lysosomal protein GLMP (via lumenal domain); the interaction starts while both proteins are still in the endoplasmic reticulum and is required for stabilization of MFSD1 in lysosomes but has no direct effect on its targeting to lysosomes or transporter activity.</text>
</comment>
<keyword evidence="7" id="KW-0458">Lysosome</keyword>
<comment type="catalytic activity">
    <reaction evidence="16">
        <text>L-lysyl-L-lysine(out) = L-lysyl-L-lysine(in)</text>
        <dbReference type="Rhea" id="RHEA:79403"/>
        <dbReference type="ChEBI" id="CHEBI:229956"/>
    </reaction>
</comment>
<evidence type="ECO:0000256" key="4">
    <source>
        <dbReference type="ARBA" id="ARBA00022692"/>
    </source>
</evidence>
<evidence type="ECO:0000256" key="23">
    <source>
        <dbReference type="ARBA" id="ARBA00045709"/>
    </source>
</evidence>
<evidence type="ECO:0000256" key="5">
    <source>
        <dbReference type="ARBA" id="ARBA00022989"/>
    </source>
</evidence>
<dbReference type="InterPro" id="IPR036259">
    <property type="entry name" value="MFS_trans_sf"/>
</dbReference>
<feature type="transmembrane region" description="Helical" evidence="25">
    <location>
        <begin position="228"/>
        <end position="247"/>
    </location>
</feature>
<feature type="transmembrane region" description="Helical" evidence="25">
    <location>
        <begin position="103"/>
        <end position="125"/>
    </location>
</feature>
<evidence type="ECO:0000256" key="18">
    <source>
        <dbReference type="ARBA" id="ARBA00044912"/>
    </source>
</evidence>
<evidence type="ECO:0000256" key="14">
    <source>
        <dbReference type="ARBA" id="ARBA00044898"/>
    </source>
</evidence>
<comment type="catalytic activity">
    <reaction evidence="15">
        <text>L-arginyl-L-alpha-amino acid(out) = L-arginyl-L-alpha-amino acid(in)</text>
        <dbReference type="Rhea" id="RHEA:79371"/>
        <dbReference type="ChEBI" id="CHEBI:84315"/>
    </reaction>
</comment>
<comment type="catalytic activity">
    <reaction evidence="13">
        <text>L-alpha-aminoacyl-L-lysine(out) = L-alpha-aminoacyl-L-lysine(in)</text>
        <dbReference type="Rhea" id="RHEA:79383"/>
        <dbReference type="ChEBI" id="CHEBI:229966"/>
    </reaction>
</comment>
<dbReference type="InterPro" id="IPR052187">
    <property type="entry name" value="MFSD1"/>
</dbReference>
<dbReference type="PIRSF" id="PIRSF002808">
    <property type="entry name" value="Hexose_phosphate_transp"/>
    <property type="match status" value="1"/>
</dbReference>
<comment type="catalytic activity">
    <reaction evidence="10">
        <text>L-alpha-aminoacyl-L-arginine(out) = L-alpha-aminoacyl-L-arginine(in)</text>
        <dbReference type="Rhea" id="RHEA:79367"/>
        <dbReference type="ChEBI" id="CHEBI:229968"/>
    </reaction>
</comment>
<comment type="catalytic activity">
    <reaction evidence="18">
        <text>L-histidyl-L-alpha-amino acid(out) = L-histidyl-L-alpha-amino acid(in)</text>
        <dbReference type="Rhea" id="RHEA:79379"/>
        <dbReference type="ChEBI" id="CHEBI:229964"/>
    </reaction>
</comment>
<evidence type="ECO:0000256" key="21">
    <source>
        <dbReference type="ARBA" id="ARBA00044985"/>
    </source>
</evidence>
<feature type="transmembrane region" description="Helical" evidence="25">
    <location>
        <begin position="12"/>
        <end position="29"/>
    </location>
</feature>
<evidence type="ECO:0000256" key="6">
    <source>
        <dbReference type="ARBA" id="ARBA00023136"/>
    </source>
</evidence>
<evidence type="ECO:0000313" key="28">
    <source>
        <dbReference type="Proteomes" id="UP001165427"/>
    </source>
</evidence>
<comment type="catalytic activity">
    <reaction evidence="9">
        <text>L-histidyl-glycine(out) = L-histidyl-glycine(in)</text>
        <dbReference type="Rhea" id="RHEA:79395"/>
        <dbReference type="ChEBI" id="CHEBI:229957"/>
    </reaction>
</comment>
<dbReference type="PANTHER" id="PTHR23512">
    <property type="entry name" value="MAJOR FACILITATOR SUPERFAMILY DOMAIN-CONTAINING PROTEIN 1"/>
    <property type="match status" value="1"/>
</dbReference>
<proteinExistence type="inferred from homology"/>
<comment type="similarity">
    <text evidence="2">Belongs to the major facilitator superfamily.</text>
</comment>
<dbReference type="EMBL" id="JALJRB010000002">
    <property type="protein sequence ID" value="MCJ8499488.1"/>
    <property type="molecule type" value="Genomic_DNA"/>
</dbReference>
<feature type="transmembrane region" description="Helical" evidence="25">
    <location>
        <begin position="356"/>
        <end position="379"/>
    </location>
</feature>
<evidence type="ECO:0000256" key="3">
    <source>
        <dbReference type="ARBA" id="ARBA00022448"/>
    </source>
</evidence>
<evidence type="ECO:0000256" key="2">
    <source>
        <dbReference type="ARBA" id="ARBA00008335"/>
    </source>
</evidence>
<comment type="catalytic activity">
    <reaction evidence="8">
        <text>L-lysyl-L-alanine(out) = L-lysyl-L-alanine(in)</text>
        <dbReference type="Rhea" id="RHEA:79399"/>
        <dbReference type="ChEBI" id="CHEBI:229954"/>
    </reaction>
</comment>
<organism evidence="27 28">
    <name type="scientific">Desulfatitalea alkaliphila</name>
    <dbReference type="NCBI Taxonomy" id="2929485"/>
    <lineage>
        <taxon>Bacteria</taxon>
        <taxon>Pseudomonadati</taxon>
        <taxon>Thermodesulfobacteriota</taxon>
        <taxon>Desulfobacteria</taxon>
        <taxon>Desulfobacterales</taxon>
        <taxon>Desulfosarcinaceae</taxon>
        <taxon>Desulfatitalea</taxon>
    </lineage>
</organism>
<evidence type="ECO:0000256" key="17">
    <source>
        <dbReference type="ARBA" id="ARBA00044903"/>
    </source>
</evidence>
<dbReference type="AlphaFoldDB" id="A0AA41R012"/>
<evidence type="ECO:0000256" key="13">
    <source>
        <dbReference type="ARBA" id="ARBA00044893"/>
    </source>
</evidence>
<protein>
    <recommendedName>
        <fullName evidence="21">Lysosomal dipeptide transporter MFSD1</fullName>
    </recommendedName>
    <alternativeName>
        <fullName evidence="22">Major facilitator superfamily domain-containing protein 1</fullName>
    </alternativeName>
</protein>
<feature type="transmembrane region" description="Helical" evidence="25">
    <location>
        <begin position="77"/>
        <end position="97"/>
    </location>
</feature>
<dbReference type="GO" id="GO:0005765">
    <property type="term" value="C:lysosomal membrane"/>
    <property type="evidence" value="ECO:0007669"/>
    <property type="project" value="UniProtKB-SubCell"/>
</dbReference>
<keyword evidence="5 25" id="KW-1133">Transmembrane helix</keyword>
<evidence type="ECO:0000256" key="10">
    <source>
        <dbReference type="ARBA" id="ARBA00044881"/>
    </source>
</evidence>
<keyword evidence="6 25" id="KW-0472">Membrane</keyword>
<feature type="transmembrane region" description="Helical" evidence="25">
    <location>
        <begin position="41"/>
        <end position="65"/>
    </location>
</feature>
<dbReference type="GO" id="GO:0022857">
    <property type="term" value="F:transmembrane transporter activity"/>
    <property type="evidence" value="ECO:0007669"/>
    <property type="project" value="InterPro"/>
</dbReference>
<feature type="transmembrane region" description="Helical" evidence="25">
    <location>
        <begin position="296"/>
        <end position="315"/>
    </location>
</feature>
<accession>A0AA41R012</accession>